<dbReference type="OrthoDB" id="447103at2759"/>
<gene>
    <name evidence="4" type="ORF">BKCO1_29000101</name>
</gene>
<dbReference type="PANTHER" id="PTHR12984:SF3">
    <property type="entry name" value="N-TERMINAL KINASE-LIKE PROTEIN"/>
    <property type="match status" value="1"/>
</dbReference>
<dbReference type="EMBL" id="MNUE01000029">
    <property type="protein sequence ID" value="OJD33634.1"/>
    <property type="molecule type" value="Genomic_DNA"/>
</dbReference>
<keyword evidence="4" id="KW-0418">Kinase</keyword>
<feature type="region of interest" description="Disordered" evidence="2">
    <location>
        <begin position="546"/>
        <end position="575"/>
    </location>
</feature>
<dbReference type="InterPro" id="IPR011989">
    <property type="entry name" value="ARM-like"/>
</dbReference>
<dbReference type="Pfam" id="PF22956">
    <property type="entry name" value="VPS15-like_hel"/>
    <property type="match status" value="1"/>
</dbReference>
<feature type="compositionally biased region" description="Low complexity" evidence="2">
    <location>
        <begin position="752"/>
        <end position="771"/>
    </location>
</feature>
<keyword evidence="4" id="KW-0808">Transferase</keyword>
<evidence type="ECO:0000313" key="5">
    <source>
        <dbReference type="Proteomes" id="UP000183809"/>
    </source>
</evidence>
<dbReference type="Gene3D" id="3.30.200.20">
    <property type="entry name" value="Phosphorylase Kinase, domain 1"/>
    <property type="match status" value="1"/>
</dbReference>
<dbReference type="Proteomes" id="UP000183809">
    <property type="component" value="Unassembled WGS sequence"/>
</dbReference>
<feature type="compositionally biased region" description="Polar residues" evidence="2">
    <location>
        <begin position="639"/>
        <end position="659"/>
    </location>
</feature>
<protein>
    <submittedName>
        <fullName evidence="4">Protein kinase</fullName>
    </submittedName>
</protein>
<feature type="compositionally biased region" description="Low complexity" evidence="2">
    <location>
        <begin position="612"/>
        <end position="638"/>
    </location>
</feature>
<dbReference type="SUPFAM" id="SSF56112">
    <property type="entry name" value="Protein kinase-like (PK-like)"/>
    <property type="match status" value="1"/>
</dbReference>
<proteinExistence type="predicted"/>
<evidence type="ECO:0000313" key="4">
    <source>
        <dbReference type="EMBL" id="OJD33634.1"/>
    </source>
</evidence>
<dbReference type="GO" id="GO:0006409">
    <property type="term" value="P:tRNA export from nucleus"/>
    <property type="evidence" value="ECO:0007669"/>
    <property type="project" value="TreeGrafter"/>
</dbReference>
<feature type="compositionally biased region" description="Basic and acidic residues" evidence="2">
    <location>
        <begin position="800"/>
        <end position="816"/>
    </location>
</feature>
<dbReference type="GO" id="GO:0005737">
    <property type="term" value="C:cytoplasm"/>
    <property type="evidence" value="ECO:0007669"/>
    <property type="project" value="TreeGrafter"/>
</dbReference>
<dbReference type="Gene3D" id="1.10.510.10">
    <property type="entry name" value="Transferase(Phosphotransferase) domain 1"/>
    <property type="match status" value="1"/>
</dbReference>
<evidence type="ECO:0000256" key="1">
    <source>
        <dbReference type="ARBA" id="ARBA00022737"/>
    </source>
</evidence>
<dbReference type="PANTHER" id="PTHR12984">
    <property type="entry name" value="SCY1-RELATED S/T PROTEIN KINASE-LIKE"/>
    <property type="match status" value="1"/>
</dbReference>
<dbReference type="InterPro" id="IPR051177">
    <property type="entry name" value="CIK-Related_Protein"/>
</dbReference>
<evidence type="ECO:0000259" key="3">
    <source>
        <dbReference type="PROSITE" id="PS50011"/>
    </source>
</evidence>
<sequence>MDFLKSAVASAISKGPAFGYSFGDRVDIDQSIWALHNGTKRDDGSKCSIFSFDIASNRSRLPLAKNALRKLRTMRHPGVIKVLDTVETETYIYIATERLVPLSWHTRRGALAQETIKWGLHNVAKTLKFLNGEASSVHGCVRVSSIFTGESGEWKLGGFDVLSSMKEDDAVIYSFGGLVPDANRYAPPEISKGGWDVIKGNPITAIDAYGFGTVVFETFNGSFQGTDQLGQIKSIPPTMQQSYRRLINPSPKARSSVGQFLDQGQRAGGFFQTPLISLTEGIENLGLKGEVERDELLSQLEDVSDDFPEEFFKMKVLPELLKSVEFGGGGPKVFGLVMKIASKLADEEYDAQITPVIVRLFQSPDRAIRVCLLDNLPLMIDHLSNKIVNDKIFPQMVTGFSDTAPVLREQTVKAVLTVTPKLSDRIVNGELLRHLAKTANDEQPGIRTNTTICLGKIARNLGASSRTKVLTAAFGRALRDPFVHARNAALLALAATVDLYTEEDCATKLLPGICPSLVDKEKLIRDQANKTMDIYVARVRKHQTTMPDTVLPPTSSAAASTGGAAIPRMSTPQQDNSWAGWAISSFTNKLTAATGDIQATANGGGGLKPDAPRSSSTPPTTTPTTTTRPTSSTGTASTLHRQTLNKSHPANAPPSSSTEAEPEDFGAAWGDDFNDPHDQEIEADDDAADGWGATAFDDNDDDAHDPFSAPAPTTTKKDPTVPFDDNGEPDFAGWLTAQTKAKQAGKKPLPKGLAGSSSSNRPSAAPRASSAPGGGGAKKSVVTGQVRKTTGMAAAAATAKAEEEKKKRKKEEEEAARKKKAAEEEEMEDEGWGDAWE</sequence>
<feature type="compositionally biased region" description="Acidic residues" evidence="2">
    <location>
        <begin position="823"/>
        <end position="837"/>
    </location>
</feature>
<feature type="region of interest" description="Disordered" evidence="2">
    <location>
        <begin position="597"/>
        <end position="837"/>
    </location>
</feature>
<comment type="caution">
    <text evidence="4">The sequence shown here is derived from an EMBL/GenBank/DDBJ whole genome shotgun (WGS) entry which is preliminary data.</text>
</comment>
<dbReference type="GO" id="GO:0004672">
    <property type="term" value="F:protein kinase activity"/>
    <property type="evidence" value="ECO:0007669"/>
    <property type="project" value="InterPro"/>
</dbReference>
<dbReference type="RefSeq" id="XP_020129894.1">
    <property type="nucleotide sequence ID" value="XM_020273757.1"/>
</dbReference>
<name>A0A1J9R055_9PEZI</name>
<organism evidence="4 5">
    <name type="scientific">Diplodia corticola</name>
    <dbReference type="NCBI Taxonomy" id="236234"/>
    <lineage>
        <taxon>Eukaryota</taxon>
        <taxon>Fungi</taxon>
        <taxon>Dikarya</taxon>
        <taxon>Ascomycota</taxon>
        <taxon>Pezizomycotina</taxon>
        <taxon>Dothideomycetes</taxon>
        <taxon>Dothideomycetes incertae sedis</taxon>
        <taxon>Botryosphaeriales</taxon>
        <taxon>Botryosphaeriaceae</taxon>
        <taxon>Diplodia</taxon>
    </lineage>
</organism>
<accession>A0A1J9R055</accession>
<evidence type="ECO:0000256" key="2">
    <source>
        <dbReference type="SAM" id="MobiDB-lite"/>
    </source>
</evidence>
<dbReference type="Gene3D" id="1.25.10.10">
    <property type="entry name" value="Leucine-rich Repeat Variant"/>
    <property type="match status" value="1"/>
</dbReference>
<feature type="compositionally biased region" description="Low complexity" evidence="2">
    <location>
        <begin position="554"/>
        <end position="565"/>
    </location>
</feature>
<dbReference type="SUPFAM" id="SSF48371">
    <property type="entry name" value="ARM repeat"/>
    <property type="match status" value="1"/>
</dbReference>
<dbReference type="GeneID" id="31014018"/>
<dbReference type="InterPro" id="IPR000719">
    <property type="entry name" value="Prot_kinase_dom"/>
</dbReference>
<keyword evidence="1" id="KW-0677">Repeat</keyword>
<dbReference type="InterPro" id="IPR016024">
    <property type="entry name" value="ARM-type_fold"/>
</dbReference>
<feature type="domain" description="Protein kinase" evidence="3">
    <location>
        <begin position="1"/>
        <end position="271"/>
    </location>
</feature>
<dbReference type="InterPro" id="IPR011009">
    <property type="entry name" value="Kinase-like_dom_sf"/>
</dbReference>
<dbReference type="AlphaFoldDB" id="A0A1J9R055"/>
<reference evidence="4 5" key="1">
    <citation type="submission" date="2016-10" db="EMBL/GenBank/DDBJ databases">
        <title>Proteomics and genomics reveal pathogen-plant mechanisms compatible with a hemibiotrophic lifestyle of Diplodia corticola.</title>
        <authorList>
            <person name="Fernandes I."/>
            <person name="De Jonge R."/>
            <person name="Van De Peer Y."/>
            <person name="Devreese B."/>
            <person name="Alves A."/>
            <person name="Esteves A.C."/>
        </authorList>
    </citation>
    <scope>NUCLEOTIDE SEQUENCE [LARGE SCALE GENOMIC DNA]</scope>
    <source>
        <strain evidence="4 5">CBS 112549</strain>
    </source>
</reference>
<dbReference type="PROSITE" id="PS50011">
    <property type="entry name" value="PROTEIN_KINASE_DOM"/>
    <property type="match status" value="1"/>
</dbReference>
<dbReference type="STRING" id="236234.A0A1J9R055"/>
<dbReference type="GO" id="GO:0005524">
    <property type="term" value="F:ATP binding"/>
    <property type="evidence" value="ECO:0007669"/>
    <property type="project" value="InterPro"/>
</dbReference>
<dbReference type="InterPro" id="IPR055231">
    <property type="entry name" value="2AA_helical"/>
</dbReference>
<keyword evidence="5" id="KW-1185">Reference proteome</keyword>